<sequence length="212" mass="24566">MTFGEYLKKLREERSISQRALAEKSGISNAEISRIETGNRQNPSPDVLRQLAPVLEVPYEVLMEKAGYISEHAIARAENREAEERFISIIVPKLVLKGWGVEHNRRTGIGDIIAKRGNEEWHIDFRYFRSRADDDKHFRADMQVRRTLQFTYGRLAMYDRSPITEFTIAVNDLKAYEAILKNPPLHLNLKVSAMHVDLEQGEITTDFPFYED</sequence>
<dbReference type="EMBL" id="AFPZ01000034">
    <property type="protein sequence ID" value="EGQ26746.1"/>
    <property type="molecule type" value="Genomic_DNA"/>
</dbReference>
<protein>
    <submittedName>
        <fullName evidence="3">XRE family transcriptional regulator</fullName>
    </submittedName>
</protein>
<proteinExistence type="predicted"/>
<accession>F9DR57</accession>
<dbReference type="PANTHER" id="PTHR46797">
    <property type="entry name" value="HTH-TYPE TRANSCRIPTIONAL REGULATOR"/>
    <property type="match status" value="1"/>
</dbReference>
<dbReference type="PROSITE" id="PS50943">
    <property type="entry name" value="HTH_CROC1"/>
    <property type="match status" value="1"/>
</dbReference>
<dbReference type="PANTHER" id="PTHR46797:SF1">
    <property type="entry name" value="METHYLPHOSPHONATE SYNTHASE"/>
    <property type="match status" value="1"/>
</dbReference>
<dbReference type="InterPro" id="IPR001387">
    <property type="entry name" value="Cro/C1-type_HTH"/>
</dbReference>
<dbReference type="OrthoDB" id="9812495at2"/>
<evidence type="ECO:0000313" key="4">
    <source>
        <dbReference type="Proteomes" id="UP000005316"/>
    </source>
</evidence>
<feature type="domain" description="HTH cro/C1-type" evidence="2">
    <location>
        <begin position="7"/>
        <end position="62"/>
    </location>
</feature>
<evidence type="ECO:0000313" key="3">
    <source>
        <dbReference type="EMBL" id="EGQ26746.1"/>
    </source>
</evidence>
<organism evidence="3 4">
    <name type="scientific">Sporosarcina newyorkensis 2681</name>
    <dbReference type="NCBI Taxonomy" id="1027292"/>
    <lineage>
        <taxon>Bacteria</taxon>
        <taxon>Bacillati</taxon>
        <taxon>Bacillota</taxon>
        <taxon>Bacilli</taxon>
        <taxon>Bacillales</taxon>
        <taxon>Caryophanaceae</taxon>
        <taxon>Sporosarcina</taxon>
    </lineage>
</organism>
<dbReference type="InterPro" id="IPR010982">
    <property type="entry name" value="Lambda_DNA-bd_dom_sf"/>
</dbReference>
<reference evidence="3 4" key="1">
    <citation type="submission" date="2011-04" db="EMBL/GenBank/DDBJ databases">
        <authorList>
            <person name="Muzny D."/>
            <person name="Qin X."/>
            <person name="Deng J."/>
            <person name="Jiang H."/>
            <person name="Liu Y."/>
            <person name="Qu J."/>
            <person name="Song X.-Z."/>
            <person name="Zhang L."/>
            <person name="Thornton R."/>
            <person name="Coyle M."/>
            <person name="Francisco L."/>
            <person name="Jackson L."/>
            <person name="Javaid M."/>
            <person name="Korchina V."/>
            <person name="Kovar C."/>
            <person name="Mata R."/>
            <person name="Mathew T."/>
            <person name="Ngo R."/>
            <person name="Nguyen L."/>
            <person name="Nguyen N."/>
            <person name="Okwuonu G."/>
            <person name="Ongeri F."/>
            <person name="Pham C."/>
            <person name="Simmons D."/>
            <person name="Wilczek-Boney K."/>
            <person name="Hale W."/>
            <person name="Jakkamsetti A."/>
            <person name="Pham P."/>
            <person name="Ruth R."/>
            <person name="San Lucas F."/>
            <person name="Warren J."/>
            <person name="Zhang J."/>
            <person name="Zhao Z."/>
            <person name="Zhou C."/>
            <person name="Zhu D."/>
            <person name="Lee S."/>
            <person name="Bess C."/>
            <person name="Blankenburg K."/>
            <person name="Forbes L."/>
            <person name="Fu Q."/>
            <person name="Gubbala S."/>
            <person name="Hirani K."/>
            <person name="Jayaseelan J.C."/>
            <person name="Lara F."/>
            <person name="Munidasa M."/>
            <person name="Palculict T."/>
            <person name="Patil S."/>
            <person name="Pu L.-L."/>
            <person name="Saada N."/>
            <person name="Tang L."/>
            <person name="Weissenberger G."/>
            <person name="Zhu Y."/>
            <person name="Hemphill L."/>
            <person name="Shang Y."/>
            <person name="Youmans B."/>
            <person name="Ayvaz T."/>
            <person name="Ross M."/>
            <person name="Santibanez J."/>
            <person name="Aqrawi P."/>
            <person name="Gross S."/>
            <person name="Joshi V."/>
            <person name="Fowler G."/>
            <person name="Nazareth L."/>
            <person name="Reid J."/>
            <person name="Worley K."/>
            <person name="Petrosino J."/>
            <person name="Highlander S."/>
            <person name="Gibbs R."/>
        </authorList>
    </citation>
    <scope>NUCLEOTIDE SEQUENCE [LARGE SCALE GENOMIC DNA]</scope>
    <source>
        <strain evidence="3 4">2681</strain>
    </source>
</reference>
<dbReference type="HOGENOM" id="CLU_1299110_0_0_9"/>
<dbReference type="Gene3D" id="1.10.260.40">
    <property type="entry name" value="lambda repressor-like DNA-binding domains"/>
    <property type="match status" value="1"/>
</dbReference>
<dbReference type="Pfam" id="PF01381">
    <property type="entry name" value="HTH_3"/>
    <property type="match status" value="1"/>
</dbReference>
<dbReference type="Proteomes" id="UP000005316">
    <property type="component" value="Unassembled WGS sequence"/>
</dbReference>
<name>F9DR57_9BACL</name>
<dbReference type="SMART" id="SM00530">
    <property type="entry name" value="HTH_XRE"/>
    <property type="match status" value="1"/>
</dbReference>
<dbReference type="GO" id="GO:0003677">
    <property type="term" value="F:DNA binding"/>
    <property type="evidence" value="ECO:0007669"/>
    <property type="project" value="UniProtKB-KW"/>
</dbReference>
<dbReference type="eggNOG" id="COG1396">
    <property type="taxonomic scope" value="Bacteria"/>
</dbReference>
<dbReference type="RefSeq" id="WP_009766154.1">
    <property type="nucleotide sequence ID" value="NZ_GL982997.1"/>
</dbReference>
<dbReference type="GO" id="GO:0005829">
    <property type="term" value="C:cytosol"/>
    <property type="evidence" value="ECO:0007669"/>
    <property type="project" value="TreeGrafter"/>
</dbReference>
<evidence type="ECO:0000259" key="2">
    <source>
        <dbReference type="PROSITE" id="PS50943"/>
    </source>
</evidence>
<evidence type="ECO:0000256" key="1">
    <source>
        <dbReference type="ARBA" id="ARBA00023125"/>
    </source>
</evidence>
<comment type="caution">
    <text evidence="3">The sequence shown here is derived from an EMBL/GenBank/DDBJ whole genome shotgun (WGS) entry which is preliminary data.</text>
</comment>
<keyword evidence="1" id="KW-0238">DNA-binding</keyword>
<gene>
    <name evidence="3" type="ORF">HMPREF9372_1287</name>
</gene>
<dbReference type="InterPro" id="IPR050807">
    <property type="entry name" value="TransReg_Diox_bact_type"/>
</dbReference>
<dbReference type="AlphaFoldDB" id="F9DR57"/>
<dbReference type="GO" id="GO:0003700">
    <property type="term" value="F:DNA-binding transcription factor activity"/>
    <property type="evidence" value="ECO:0007669"/>
    <property type="project" value="TreeGrafter"/>
</dbReference>
<dbReference type="SUPFAM" id="SSF47413">
    <property type="entry name" value="lambda repressor-like DNA-binding domains"/>
    <property type="match status" value="1"/>
</dbReference>
<dbReference type="CDD" id="cd00093">
    <property type="entry name" value="HTH_XRE"/>
    <property type="match status" value="1"/>
</dbReference>